<dbReference type="Pfam" id="PF00107">
    <property type="entry name" value="ADH_zinc_N"/>
    <property type="match status" value="1"/>
</dbReference>
<comment type="caution">
    <text evidence="2">The sequence shown here is derived from an EMBL/GenBank/DDBJ whole genome shotgun (WGS) entry which is preliminary data.</text>
</comment>
<feature type="domain" description="Enoyl reductase (ER)" evidence="1">
    <location>
        <begin position="11"/>
        <end position="337"/>
    </location>
</feature>
<dbReference type="Gene3D" id="3.90.180.10">
    <property type="entry name" value="Medium-chain alcohol dehydrogenases, catalytic domain"/>
    <property type="match status" value="1"/>
</dbReference>
<dbReference type="PANTHER" id="PTHR43677:SF4">
    <property type="entry name" value="QUINONE OXIDOREDUCTASE-LIKE PROTEIN 2"/>
    <property type="match status" value="1"/>
</dbReference>
<evidence type="ECO:0000259" key="1">
    <source>
        <dbReference type="SMART" id="SM00829"/>
    </source>
</evidence>
<dbReference type="InterPro" id="IPR013154">
    <property type="entry name" value="ADH-like_N"/>
</dbReference>
<dbReference type="InterPro" id="IPR020843">
    <property type="entry name" value="ER"/>
</dbReference>
<dbReference type="PANTHER" id="PTHR43677">
    <property type="entry name" value="SHORT-CHAIN DEHYDROGENASE/REDUCTASE"/>
    <property type="match status" value="1"/>
</dbReference>
<dbReference type="EMBL" id="JAXCLX010000003">
    <property type="protein sequence ID" value="MDY0873666.1"/>
    <property type="molecule type" value="Genomic_DNA"/>
</dbReference>
<name>A0ABU5E284_9PROT</name>
<dbReference type="Proteomes" id="UP001271769">
    <property type="component" value="Unassembled WGS sequence"/>
</dbReference>
<accession>A0ABU5E284</accession>
<dbReference type="CDD" id="cd08268">
    <property type="entry name" value="MDR2"/>
    <property type="match status" value="1"/>
</dbReference>
<dbReference type="SUPFAM" id="SSF51735">
    <property type="entry name" value="NAD(P)-binding Rossmann-fold domains"/>
    <property type="match status" value="1"/>
</dbReference>
<dbReference type="InterPro" id="IPR036291">
    <property type="entry name" value="NAD(P)-bd_dom_sf"/>
</dbReference>
<organism evidence="2 3">
    <name type="scientific">Dongia rigui</name>
    <dbReference type="NCBI Taxonomy" id="940149"/>
    <lineage>
        <taxon>Bacteria</taxon>
        <taxon>Pseudomonadati</taxon>
        <taxon>Pseudomonadota</taxon>
        <taxon>Alphaproteobacteria</taxon>
        <taxon>Rhodospirillales</taxon>
        <taxon>Dongiaceae</taxon>
        <taxon>Dongia</taxon>
    </lineage>
</organism>
<protein>
    <submittedName>
        <fullName evidence="2">Zinc-dependent alcohol dehydrogenase family protein</fullName>
    </submittedName>
</protein>
<reference evidence="2 3" key="1">
    <citation type="journal article" date="2013" name="Antonie Van Leeuwenhoek">
        <title>Dongia rigui sp. nov., isolated from freshwater of a large wetland in Korea.</title>
        <authorList>
            <person name="Baik K.S."/>
            <person name="Hwang Y.M."/>
            <person name="Choi J.S."/>
            <person name="Kwon J."/>
            <person name="Seong C.N."/>
        </authorList>
    </citation>
    <scope>NUCLEOTIDE SEQUENCE [LARGE SCALE GENOMIC DNA]</scope>
    <source>
        <strain evidence="2 3">04SU4-P</strain>
    </source>
</reference>
<dbReference type="Gene3D" id="3.40.50.720">
    <property type="entry name" value="NAD(P)-binding Rossmann-like Domain"/>
    <property type="match status" value="1"/>
</dbReference>
<evidence type="ECO:0000313" key="3">
    <source>
        <dbReference type="Proteomes" id="UP001271769"/>
    </source>
</evidence>
<keyword evidence="3" id="KW-1185">Reference proteome</keyword>
<dbReference type="Pfam" id="PF08240">
    <property type="entry name" value="ADH_N"/>
    <property type="match status" value="1"/>
</dbReference>
<dbReference type="SUPFAM" id="SSF50129">
    <property type="entry name" value="GroES-like"/>
    <property type="match status" value="1"/>
</dbReference>
<dbReference type="SMART" id="SM00829">
    <property type="entry name" value="PKS_ER"/>
    <property type="match status" value="1"/>
</dbReference>
<gene>
    <name evidence="2" type="ORF">SMD31_17125</name>
</gene>
<evidence type="ECO:0000313" key="2">
    <source>
        <dbReference type="EMBL" id="MDY0873666.1"/>
    </source>
</evidence>
<dbReference type="RefSeq" id="WP_320502140.1">
    <property type="nucleotide sequence ID" value="NZ_JAXCLX010000003.1"/>
</dbReference>
<dbReference type="InterPro" id="IPR013149">
    <property type="entry name" value="ADH-like_C"/>
</dbReference>
<dbReference type="InterPro" id="IPR051397">
    <property type="entry name" value="Zn-ADH-like_protein"/>
</dbReference>
<proteinExistence type="predicted"/>
<sequence length="339" mass="36292">MSRMIRFHQFGEADVLQLEEVPTPKPGAGEILIRAEAIGVSWDDILWRQNLGAEQTQLPAGIGSEVAGVVAERGEGVTDLEIGEKVATFKAHTPNKYPAYGDFVLMPREAVTVYPASNTFTAAEASVHYTPLLSAYFALAHVGGLQSGQNVLVTEAGRCIGGAMVQMAKALGAHVVAATKSAEPHDILLKLGADKVVLTDEQDLSLAVGSFTHTKGVEVVVDGCGGNQMALLGDVAAPCGKLILYGLDGGNGAAFPAWAAFRKHLQFHRFSLLDYTGHAELGIKPNWPAVNAALKEINEMTARGLLWPIIDRKFAFTDFVAAHRHVEAFPFKGRVILEI</sequence>
<dbReference type="InterPro" id="IPR011032">
    <property type="entry name" value="GroES-like_sf"/>
</dbReference>